<evidence type="ECO:0000259" key="1">
    <source>
        <dbReference type="Pfam" id="PF02470"/>
    </source>
</evidence>
<proteinExistence type="predicted"/>
<gene>
    <name evidence="2" type="ORF">CA982_08975</name>
</gene>
<keyword evidence="3" id="KW-1185">Reference proteome</keyword>
<dbReference type="STRING" id="417102.CA982_08975"/>
<accession>A0A243QBR9</accession>
<organism evidence="2 3">
    <name type="scientific">Gordonia lacunae</name>
    <dbReference type="NCBI Taxonomy" id="417102"/>
    <lineage>
        <taxon>Bacteria</taxon>
        <taxon>Bacillati</taxon>
        <taxon>Actinomycetota</taxon>
        <taxon>Actinomycetes</taxon>
        <taxon>Mycobacteriales</taxon>
        <taxon>Gordoniaceae</taxon>
        <taxon>Gordonia</taxon>
    </lineage>
</organism>
<reference evidence="2 3" key="1">
    <citation type="submission" date="2017-05" db="EMBL/GenBank/DDBJ databases">
        <title>Biotechnological potential of actinobacteria isolated from South African environments.</title>
        <authorList>
            <person name="Le Roes-Hill M."/>
            <person name="Prins A."/>
            <person name="Durrell K.A."/>
        </authorList>
    </citation>
    <scope>NUCLEOTIDE SEQUENCE [LARGE SCALE GENOMIC DNA]</scope>
    <source>
        <strain evidence="2">BS2</strain>
    </source>
</reference>
<dbReference type="Proteomes" id="UP000194632">
    <property type="component" value="Unassembled WGS sequence"/>
</dbReference>
<dbReference type="InterPro" id="IPR005693">
    <property type="entry name" value="Mce"/>
</dbReference>
<dbReference type="Pfam" id="PF02470">
    <property type="entry name" value="MlaD"/>
    <property type="match status" value="1"/>
</dbReference>
<dbReference type="GO" id="GO:0005576">
    <property type="term" value="C:extracellular region"/>
    <property type="evidence" value="ECO:0007669"/>
    <property type="project" value="TreeGrafter"/>
</dbReference>
<dbReference type="OrthoDB" id="4516955at2"/>
<dbReference type="EMBL" id="NGFO01000008">
    <property type="protein sequence ID" value="OUC79202.1"/>
    <property type="molecule type" value="Genomic_DNA"/>
</dbReference>
<sequence>MYANGSRRPILLIGIALLGILGLSGCSMIPGSWKAAVGQAIEVTAYFDNVAGLYVSNDVAVLGMPVGQVTAVEPQGDRVKVTMTIDNDVPVPADATAAIVNTSIVTTRHVELSPAYDGGPKLEDGSVLKETKAPVSVGELFDAIDGLVVALKGEGQGPGPLAEMIDITSGIATGNGEEIRAALDELGGASDVVAGNSDALVDIIETIEGLTTTLVQNYPKMTAFSKSVNEVSELLGDQAPGLLATLGNLNQTLQNTTVFLQNNTNTMSVSFDRLAALTANLSDYSRQVVETIDVGPLLFQNLSNSISAEQGAWRAQVLLDKSLVDNELLAKFCEAINLQKDGCRTGKLKDFGPDLGIYSAMLELTK</sequence>
<dbReference type="InterPro" id="IPR052336">
    <property type="entry name" value="MlaD_Phospholipid_Transporter"/>
</dbReference>
<evidence type="ECO:0000313" key="2">
    <source>
        <dbReference type="EMBL" id="OUC79202.1"/>
    </source>
</evidence>
<dbReference type="InterPro" id="IPR003399">
    <property type="entry name" value="Mce/MlaD"/>
</dbReference>
<evidence type="ECO:0000313" key="3">
    <source>
        <dbReference type="Proteomes" id="UP000194632"/>
    </source>
</evidence>
<dbReference type="PANTHER" id="PTHR33371:SF4">
    <property type="entry name" value="INTERMEMBRANE PHOSPHOLIPID TRANSPORT SYSTEM BINDING PROTEIN MLAD"/>
    <property type="match status" value="1"/>
</dbReference>
<comment type="caution">
    <text evidence="2">The sequence shown here is derived from an EMBL/GenBank/DDBJ whole genome shotgun (WGS) entry which is preliminary data.</text>
</comment>
<name>A0A243QBR9_9ACTN</name>
<dbReference type="PANTHER" id="PTHR33371">
    <property type="entry name" value="INTERMEMBRANE PHOSPHOLIPID TRANSPORT SYSTEM BINDING PROTEIN MLAD-RELATED"/>
    <property type="match status" value="1"/>
</dbReference>
<dbReference type="RefSeq" id="WP_086534997.1">
    <property type="nucleotide sequence ID" value="NZ_NGFO01000008.1"/>
</dbReference>
<dbReference type="PROSITE" id="PS51257">
    <property type="entry name" value="PROKAR_LIPOPROTEIN"/>
    <property type="match status" value="1"/>
</dbReference>
<dbReference type="AlphaFoldDB" id="A0A243QBR9"/>
<dbReference type="NCBIfam" id="TIGR00996">
    <property type="entry name" value="Mtu_fam_mce"/>
    <property type="match status" value="1"/>
</dbReference>
<feature type="domain" description="Mce/MlaD" evidence="1">
    <location>
        <begin position="41"/>
        <end position="114"/>
    </location>
</feature>
<protein>
    <submittedName>
        <fullName evidence="2">Virulence factor Mce</fullName>
    </submittedName>
</protein>